<accession>A0A4Y7KU60</accession>
<dbReference type="EMBL" id="CM010723">
    <property type="protein sequence ID" value="RZC75942.1"/>
    <property type="molecule type" value="Genomic_DNA"/>
</dbReference>
<dbReference type="Pfam" id="PF00954">
    <property type="entry name" value="S_locus_glycop"/>
    <property type="match status" value="1"/>
</dbReference>
<evidence type="ECO:0000256" key="3">
    <source>
        <dbReference type="SAM" id="Phobius"/>
    </source>
</evidence>
<dbReference type="SMART" id="SM00108">
    <property type="entry name" value="B_lectin"/>
    <property type="match status" value="1"/>
</dbReference>
<name>A0A4Y7KU60_PAPSO</name>
<feature type="chain" id="PRO_5021194691" description="Bulb-type lectin domain-containing protein" evidence="4">
    <location>
        <begin position="29"/>
        <end position="566"/>
    </location>
</feature>
<dbReference type="SUPFAM" id="SSF51110">
    <property type="entry name" value="alpha-D-mannose-specific plant lectins"/>
    <property type="match status" value="1"/>
</dbReference>
<evidence type="ECO:0000259" key="5">
    <source>
        <dbReference type="PROSITE" id="PS50927"/>
    </source>
</evidence>
<dbReference type="PANTHER" id="PTHR32444:SF247">
    <property type="entry name" value="OS01G0958200 PROTEIN"/>
    <property type="match status" value="1"/>
</dbReference>
<feature type="non-terminal residue" evidence="7">
    <location>
        <position position="566"/>
    </location>
</feature>
<reference evidence="7 8" key="1">
    <citation type="journal article" date="2018" name="Science">
        <title>The opium poppy genome and morphinan production.</title>
        <authorList>
            <person name="Guo L."/>
            <person name="Winzer T."/>
            <person name="Yang X."/>
            <person name="Li Y."/>
            <person name="Ning Z."/>
            <person name="He Z."/>
            <person name="Teodor R."/>
            <person name="Lu Y."/>
            <person name="Bowser T.A."/>
            <person name="Graham I.A."/>
            <person name="Ye K."/>
        </authorList>
    </citation>
    <scope>NUCLEOTIDE SEQUENCE [LARGE SCALE GENOMIC DNA]</scope>
    <source>
        <strain evidence="8">cv. HN1</strain>
        <tissue evidence="7">Leaves</tissue>
    </source>
</reference>
<dbReference type="InterPro" id="IPR001480">
    <property type="entry name" value="Bulb-type_lectin_dom"/>
</dbReference>
<organism evidence="7 8">
    <name type="scientific">Papaver somniferum</name>
    <name type="common">Opium poppy</name>
    <dbReference type="NCBI Taxonomy" id="3469"/>
    <lineage>
        <taxon>Eukaryota</taxon>
        <taxon>Viridiplantae</taxon>
        <taxon>Streptophyta</taxon>
        <taxon>Embryophyta</taxon>
        <taxon>Tracheophyta</taxon>
        <taxon>Spermatophyta</taxon>
        <taxon>Magnoliopsida</taxon>
        <taxon>Ranunculales</taxon>
        <taxon>Papaveraceae</taxon>
        <taxon>Papaveroideae</taxon>
        <taxon>Papaver</taxon>
    </lineage>
</organism>
<dbReference type="InterPro" id="IPR000858">
    <property type="entry name" value="S_locus_glycoprot_dom"/>
</dbReference>
<dbReference type="AlphaFoldDB" id="A0A4Y7KU60"/>
<gene>
    <name evidence="7" type="ORF">C5167_000243</name>
</gene>
<dbReference type="PROSITE" id="PS50927">
    <property type="entry name" value="BULB_LECTIN"/>
    <property type="match status" value="1"/>
</dbReference>
<dbReference type="CDD" id="cd00028">
    <property type="entry name" value="B_lectin"/>
    <property type="match status" value="1"/>
</dbReference>
<dbReference type="InterPro" id="IPR036426">
    <property type="entry name" value="Bulb-type_lectin_dom_sf"/>
</dbReference>
<evidence type="ECO:0000256" key="1">
    <source>
        <dbReference type="ARBA" id="ARBA00022729"/>
    </source>
</evidence>
<evidence type="ECO:0008006" key="9">
    <source>
        <dbReference type="Google" id="ProtNLM"/>
    </source>
</evidence>
<feature type="domain" description="Bulb-type lectin" evidence="5">
    <location>
        <begin position="37"/>
        <end position="160"/>
    </location>
</feature>
<evidence type="ECO:0000313" key="8">
    <source>
        <dbReference type="Proteomes" id="UP000316621"/>
    </source>
</evidence>
<keyword evidence="2" id="KW-1015">Disulfide bond</keyword>
<evidence type="ECO:0000313" key="7">
    <source>
        <dbReference type="EMBL" id="RZC75942.1"/>
    </source>
</evidence>
<dbReference type="SMART" id="SM00473">
    <property type="entry name" value="PAN_AP"/>
    <property type="match status" value="1"/>
</dbReference>
<feature type="transmembrane region" description="Helical" evidence="3">
    <location>
        <begin position="459"/>
        <end position="484"/>
    </location>
</feature>
<dbReference type="Gramene" id="RZC75942">
    <property type="protein sequence ID" value="RZC75942"/>
    <property type="gene ID" value="C5167_000243"/>
</dbReference>
<feature type="signal peptide" evidence="4">
    <location>
        <begin position="1"/>
        <end position="28"/>
    </location>
</feature>
<dbReference type="FunFam" id="2.90.10.10:FF:000002">
    <property type="entry name" value="Serine/threonine-protein kinase"/>
    <property type="match status" value="1"/>
</dbReference>
<keyword evidence="3" id="KW-0812">Transmembrane</keyword>
<feature type="domain" description="Apple" evidence="6">
    <location>
        <begin position="355"/>
        <end position="430"/>
    </location>
</feature>
<protein>
    <recommendedName>
        <fullName evidence="9">Bulb-type lectin domain-containing protein</fullName>
    </recommendedName>
</protein>
<dbReference type="Gene3D" id="2.90.10.10">
    <property type="entry name" value="Bulb-type lectin domain"/>
    <property type="match status" value="1"/>
</dbReference>
<sequence>MMEKSPMDSERHQSWLFLFVLLVGFVMCSELHHTIAADIISLGDSLTGNQTIISKGGNFELGFFKPGKSQNHYIGIWYKKVSAQTVVWVANRDTPILDPFSSKFTFLDGNLVLLDNLSRIPIWSTNLSSNTLNTTQVVLGDDGNLVLRDGSNPNVVYWWCFDNPTDTWLPGGKLGFNKKTNQTQKLISWRSREDPAMGFYNLQSDSSGTSQYFVYRNNSEQIWKSGEWNEESKTFQSVPEMRLNYIFNYSYISNENESYFTYSLYNSSIISRFVIDFSGRIQQLTWSETTQRWNLFWSQPKLCDVYGICGPFGNCNQQDIYGSCECLPGFAPRSPTDWSLKDSSGGCVRSTPLQCGSEDGFSPIPTSGLPDKPLYSEIDSAEECKSACEATCSCNAYAFDYRCQLWDGDIINFNNITSSRYATTVFNLRLAATDIRSPSPVSSSLVPVSTAAVRKRKVIVWKIVVPVFFLVASVMGVIGYIYLLKRNKANKTKRERSKAVQGVSTGLLKSKATYDDTQNTNMFDDGKTNGESQELQMFGFTCLANATNNFGLTNKLGEGGFGPVYK</sequence>
<keyword evidence="1 4" id="KW-0732">Signal</keyword>
<dbReference type="OMA" id="THEWKEQ"/>
<dbReference type="CDD" id="cd01098">
    <property type="entry name" value="PAN_AP_plant"/>
    <property type="match status" value="1"/>
</dbReference>
<dbReference type="Proteomes" id="UP000316621">
    <property type="component" value="Chromosome 9"/>
</dbReference>
<dbReference type="Gene3D" id="3.30.200.20">
    <property type="entry name" value="Phosphorylase Kinase, domain 1"/>
    <property type="match status" value="1"/>
</dbReference>
<evidence type="ECO:0000256" key="4">
    <source>
        <dbReference type="SAM" id="SignalP"/>
    </source>
</evidence>
<dbReference type="InterPro" id="IPR003609">
    <property type="entry name" value="Pan_app"/>
</dbReference>
<dbReference type="Pfam" id="PF08276">
    <property type="entry name" value="PAN_2"/>
    <property type="match status" value="1"/>
</dbReference>
<dbReference type="PANTHER" id="PTHR32444">
    <property type="entry name" value="BULB-TYPE LECTIN DOMAIN-CONTAINING PROTEIN"/>
    <property type="match status" value="1"/>
</dbReference>
<keyword evidence="8" id="KW-1185">Reference proteome</keyword>
<dbReference type="PROSITE" id="PS50948">
    <property type="entry name" value="PAN"/>
    <property type="match status" value="1"/>
</dbReference>
<keyword evidence="3" id="KW-0472">Membrane</keyword>
<keyword evidence="3" id="KW-1133">Transmembrane helix</keyword>
<dbReference type="GO" id="GO:0048544">
    <property type="term" value="P:recognition of pollen"/>
    <property type="evidence" value="ECO:0007669"/>
    <property type="project" value="InterPro"/>
</dbReference>
<evidence type="ECO:0000256" key="2">
    <source>
        <dbReference type="ARBA" id="ARBA00023157"/>
    </source>
</evidence>
<evidence type="ECO:0000259" key="6">
    <source>
        <dbReference type="PROSITE" id="PS50948"/>
    </source>
</evidence>
<dbReference type="Pfam" id="PF01453">
    <property type="entry name" value="B_lectin"/>
    <property type="match status" value="1"/>
</dbReference>
<proteinExistence type="predicted"/>